<dbReference type="Proteomes" id="UP000254603">
    <property type="component" value="Unassembled WGS sequence"/>
</dbReference>
<feature type="transmembrane region" description="Helical" evidence="1">
    <location>
        <begin position="39"/>
        <end position="63"/>
    </location>
</feature>
<evidence type="ECO:0000313" key="3">
    <source>
        <dbReference type="EMBL" id="SUA58133.1"/>
    </source>
</evidence>
<evidence type="ECO:0000313" key="5">
    <source>
        <dbReference type="Proteomes" id="UP000594903"/>
    </source>
</evidence>
<feature type="transmembrane region" description="Helical" evidence="1">
    <location>
        <begin position="269"/>
        <end position="296"/>
    </location>
</feature>
<feature type="transmembrane region" description="Helical" evidence="1">
    <location>
        <begin position="122"/>
        <end position="139"/>
    </location>
</feature>
<evidence type="ECO:0000313" key="4">
    <source>
        <dbReference type="Proteomes" id="UP000254603"/>
    </source>
</evidence>
<feature type="transmembrane region" description="Helical" evidence="1">
    <location>
        <begin position="308"/>
        <end position="329"/>
    </location>
</feature>
<reference evidence="2 5" key="2">
    <citation type="submission" date="2020-12" db="EMBL/GenBank/DDBJ databases">
        <title>FDA dAtabase for Regulatory Grade micrObial Sequences (FDA-ARGOS): Supporting development and validation of Infectious Disease Dx tests.</title>
        <authorList>
            <person name="Sproer C."/>
            <person name="Gronow S."/>
            <person name="Severitt S."/>
            <person name="Schroder I."/>
            <person name="Tallon L."/>
            <person name="Sadzewicz L."/>
            <person name="Zhao X."/>
            <person name="Boylan J."/>
            <person name="Ott S."/>
            <person name="Bowen H."/>
            <person name="Vavikolanu K."/>
            <person name="Mehta A."/>
            <person name="Aluvathingal J."/>
            <person name="Nadendla S."/>
            <person name="Lowell S."/>
            <person name="Myers T."/>
            <person name="Yan Y."/>
            <person name="Sichtig H."/>
        </authorList>
    </citation>
    <scope>NUCLEOTIDE SEQUENCE [LARGE SCALE GENOMIC DNA]</scope>
    <source>
        <strain evidence="2 5">FDAARGOS_872</strain>
    </source>
</reference>
<reference evidence="3 4" key="1">
    <citation type="submission" date="2018-06" db="EMBL/GenBank/DDBJ databases">
        <authorList>
            <consortium name="Pathogen Informatics"/>
            <person name="Doyle S."/>
        </authorList>
    </citation>
    <scope>NUCLEOTIDE SEQUENCE [LARGE SCALE GENOMIC DNA]</scope>
    <source>
        <strain evidence="3 4">NCTC11997</strain>
    </source>
</reference>
<dbReference type="AlphaFoldDB" id="A0A378XKX2"/>
<proteinExistence type="predicted"/>
<dbReference type="Proteomes" id="UP000594903">
    <property type="component" value="Chromosome"/>
</dbReference>
<dbReference type="EMBL" id="UGSB01000001">
    <property type="protein sequence ID" value="SUA58133.1"/>
    <property type="molecule type" value="Genomic_DNA"/>
</dbReference>
<keyword evidence="5" id="KW-1185">Reference proteome</keyword>
<keyword evidence="1" id="KW-1133">Transmembrane helix</keyword>
<dbReference type="RefSeq" id="WP_018573331.1">
    <property type="nucleotide sequence ID" value="NZ_CP065725.1"/>
</dbReference>
<accession>A0A378XKX2</accession>
<dbReference type="PANTHER" id="PTHR37814">
    <property type="entry name" value="CONSERVED MEMBRANE PROTEIN"/>
    <property type="match status" value="1"/>
</dbReference>
<keyword evidence="1" id="KW-0472">Membrane</keyword>
<dbReference type="InterPro" id="IPR038728">
    <property type="entry name" value="YkvI-like"/>
</dbReference>
<dbReference type="OrthoDB" id="4424890at2"/>
<protein>
    <submittedName>
        <fullName evidence="3">Uncharacterized membrane protein</fullName>
    </submittedName>
</protein>
<feature type="transmembrane region" description="Helical" evidence="1">
    <location>
        <begin position="84"/>
        <end position="110"/>
    </location>
</feature>
<organism evidence="3 4">
    <name type="scientific">Oligella ureolytica</name>
    <dbReference type="NCBI Taxonomy" id="90244"/>
    <lineage>
        <taxon>Bacteria</taxon>
        <taxon>Pseudomonadati</taxon>
        <taxon>Pseudomonadota</taxon>
        <taxon>Betaproteobacteria</taxon>
        <taxon>Burkholderiales</taxon>
        <taxon>Alcaligenaceae</taxon>
        <taxon>Oligella</taxon>
    </lineage>
</organism>
<feature type="transmembrane region" description="Helical" evidence="1">
    <location>
        <begin position="191"/>
        <end position="214"/>
    </location>
</feature>
<dbReference type="EMBL" id="CP065725">
    <property type="protein sequence ID" value="QPT39960.1"/>
    <property type="molecule type" value="Genomic_DNA"/>
</dbReference>
<sequence>MNQKVDFKNVIKMAGAFAAYLIGAGFATGQEILQFFASYGIQGLWGVLIIAILFAIFGFVVMVKGHQLQLALPSQIFHYYTGPVLGRLIEFFTLIFVVGIVVIMISGSGALVEEHFKLPSEVGFIGMGVLCALTVLLGLNRLVDIIGAIGPVIVVFTVVIGGWIFFRDLSLLGEQPIYDVMPDKAYEIRPAANVFMSAILFFSYNILAGAVFYTQLGKEANSAKEAGIAGVLGGLALAVAVLFMVISMLSNYELIIGTQVPNLLLGNTISPVVAFLFAIVIMLGVYSTAAPMYWLVKNELMRFLPNSVDKLTTIILGVLFMAGGSLPFGTLIGTIYPFAGYIGMAVVLAILSRTVYNKATIGHI</sequence>
<keyword evidence="1" id="KW-0812">Transmembrane</keyword>
<gene>
    <name evidence="2" type="ORF">I6G29_12760</name>
    <name evidence="3" type="ORF">NCTC11997_02626</name>
</gene>
<name>A0A378XKX2_9BURK</name>
<evidence type="ECO:0000256" key="1">
    <source>
        <dbReference type="SAM" id="Phobius"/>
    </source>
</evidence>
<feature type="transmembrane region" description="Helical" evidence="1">
    <location>
        <begin position="335"/>
        <end position="356"/>
    </location>
</feature>
<feature type="transmembrane region" description="Helical" evidence="1">
    <location>
        <begin position="226"/>
        <end position="249"/>
    </location>
</feature>
<evidence type="ECO:0000313" key="2">
    <source>
        <dbReference type="EMBL" id="QPT39960.1"/>
    </source>
</evidence>
<feature type="transmembrane region" description="Helical" evidence="1">
    <location>
        <begin position="146"/>
        <end position="166"/>
    </location>
</feature>
<dbReference type="PANTHER" id="PTHR37814:SF1">
    <property type="entry name" value="MEMBRANE PROTEIN"/>
    <property type="match status" value="1"/>
</dbReference>